<proteinExistence type="predicted"/>
<organism evidence="1">
    <name type="scientific">marine sediment metagenome</name>
    <dbReference type="NCBI Taxonomy" id="412755"/>
    <lineage>
        <taxon>unclassified sequences</taxon>
        <taxon>metagenomes</taxon>
        <taxon>ecological metagenomes</taxon>
    </lineage>
</organism>
<evidence type="ECO:0000313" key="1">
    <source>
        <dbReference type="EMBL" id="GAG73732.1"/>
    </source>
</evidence>
<name>X1AWZ7_9ZZZZ</name>
<sequence>MSRKRSSDPAKPCTFSMPSSMHARLNNHISFEMSRSAWITSAIELKLNGDKANDSLDHWTTDEILQELLYSQRLKTNPAALEIVRTLRLLL</sequence>
<protein>
    <submittedName>
        <fullName evidence="1">Uncharacterized protein</fullName>
    </submittedName>
</protein>
<reference evidence="1" key="1">
    <citation type="journal article" date="2014" name="Front. Microbiol.">
        <title>High frequency of phylogenetically diverse reductive dehalogenase-homologous genes in deep subseafloor sedimentary metagenomes.</title>
        <authorList>
            <person name="Kawai M."/>
            <person name="Futagami T."/>
            <person name="Toyoda A."/>
            <person name="Takaki Y."/>
            <person name="Nishi S."/>
            <person name="Hori S."/>
            <person name="Arai W."/>
            <person name="Tsubouchi T."/>
            <person name="Morono Y."/>
            <person name="Uchiyama I."/>
            <person name="Ito T."/>
            <person name="Fujiyama A."/>
            <person name="Inagaki F."/>
            <person name="Takami H."/>
        </authorList>
    </citation>
    <scope>NUCLEOTIDE SEQUENCE</scope>
    <source>
        <strain evidence="1">Expedition CK06-06</strain>
    </source>
</reference>
<dbReference type="AlphaFoldDB" id="X1AWZ7"/>
<gene>
    <name evidence="1" type="ORF">S01H4_02653</name>
</gene>
<accession>X1AWZ7</accession>
<comment type="caution">
    <text evidence="1">The sequence shown here is derived from an EMBL/GenBank/DDBJ whole genome shotgun (WGS) entry which is preliminary data.</text>
</comment>
<dbReference type="EMBL" id="BART01000597">
    <property type="protein sequence ID" value="GAG73732.1"/>
    <property type="molecule type" value="Genomic_DNA"/>
</dbReference>